<dbReference type="CDD" id="cd16443">
    <property type="entry name" value="LplA"/>
    <property type="match status" value="1"/>
</dbReference>
<dbReference type="InterPro" id="IPR004562">
    <property type="entry name" value="LipoylTrfase_LipoateP_Ligase"/>
</dbReference>
<organism evidence="4">
    <name type="scientific">Trypanosoma congolense (strain IL3000)</name>
    <dbReference type="NCBI Taxonomy" id="1068625"/>
    <lineage>
        <taxon>Eukaryota</taxon>
        <taxon>Discoba</taxon>
        <taxon>Euglenozoa</taxon>
        <taxon>Kinetoplastea</taxon>
        <taxon>Metakinetoplastina</taxon>
        <taxon>Trypanosomatida</taxon>
        <taxon>Trypanosomatidae</taxon>
        <taxon>Trypanosoma</taxon>
        <taxon>Nannomonas</taxon>
    </lineage>
</organism>
<comment type="pathway">
    <text evidence="1">Protein modification; protein lipoylation via exogenous pathway; protein N(6)-(lipoyl)lysine from lipoate: step 2/2.</text>
</comment>
<evidence type="ECO:0000256" key="2">
    <source>
        <dbReference type="ARBA" id="ARBA00008242"/>
    </source>
</evidence>
<dbReference type="InterPro" id="IPR004143">
    <property type="entry name" value="BPL_LPL_catalytic"/>
</dbReference>
<keyword evidence="4" id="KW-0808">Transferase</keyword>
<evidence type="ECO:0000313" key="4">
    <source>
        <dbReference type="EMBL" id="CCC91811.1"/>
    </source>
</evidence>
<dbReference type="AlphaFoldDB" id="G0UR00"/>
<accession>G0UR00</accession>
<dbReference type="UniPathway" id="UPA00537">
    <property type="reaction ID" value="UER00595"/>
</dbReference>
<protein>
    <submittedName>
        <fullName evidence="4">Putative lipoyltransferase</fullName>
    </submittedName>
</protein>
<gene>
    <name evidence="4" type="ORF">TCIL3000_8_110</name>
</gene>
<dbReference type="Pfam" id="PF21948">
    <property type="entry name" value="LplA-B_cat"/>
    <property type="match status" value="1"/>
</dbReference>
<comment type="similarity">
    <text evidence="2">Belongs to the LplA family.</text>
</comment>
<dbReference type="PANTHER" id="PTHR12561:SF3">
    <property type="entry name" value="LIPOYLTRANSFERASE 1, MITOCHONDRIAL"/>
    <property type="match status" value="1"/>
</dbReference>
<name>G0UR00_TRYCI</name>
<dbReference type="GO" id="GO:0005737">
    <property type="term" value="C:cytoplasm"/>
    <property type="evidence" value="ECO:0007669"/>
    <property type="project" value="TreeGrafter"/>
</dbReference>
<dbReference type="PANTHER" id="PTHR12561">
    <property type="entry name" value="LIPOATE-PROTEIN LIGASE"/>
    <property type="match status" value="1"/>
</dbReference>
<dbReference type="PROSITE" id="PS51733">
    <property type="entry name" value="BPL_LPL_CATALYTIC"/>
    <property type="match status" value="1"/>
</dbReference>
<dbReference type="EMBL" id="HE575321">
    <property type="protein sequence ID" value="CCC91811.1"/>
    <property type="molecule type" value="Genomic_DNA"/>
</dbReference>
<dbReference type="VEuPathDB" id="TriTrypDB:TcIL3000_8_110"/>
<evidence type="ECO:0000259" key="3">
    <source>
        <dbReference type="PROSITE" id="PS51733"/>
    </source>
</evidence>
<proteinExistence type="inferred from homology"/>
<dbReference type="GO" id="GO:0009249">
    <property type="term" value="P:protein lipoylation"/>
    <property type="evidence" value="ECO:0007669"/>
    <property type="project" value="InterPro"/>
</dbReference>
<reference evidence="4" key="1">
    <citation type="journal article" date="2012" name="Proc. Natl. Acad. Sci. U.S.A.">
        <title>Antigenic diversity is generated by distinct evolutionary mechanisms in African trypanosome species.</title>
        <authorList>
            <person name="Jackson A.P."/>
            <person name="Berry A."/>
            <person name="Aslett M."/>
            <person name="Allison H.C."/>
            <person name="Burton P."/>
            <person name="Vavrova-Anderson J."/>
            <person name="Brown R."/>
            <person name="Browne H."/>
            <person name="Corton N."/>
            <person name="Hauser H."/>
            <person name="Gamble J."/>
            <person name="Gilderthorp R."/>
            <person name="Marcello L."/>
            <person name="McQuillan J."/>
            <person name="Otto T.D."/>
            <person name="Quail M.A."/>
            <person name="Sanders M.J."/>
            <person name="van Tonder A."/>
            <person name="Ginger M.L."/>
            <person name="Field M.C."/>
            <person name="Barry J.D."/>
            <person name="Hertz-Fowler C."/>
            <person name="Berriman M."/>
        </authorList>
    </citation>
    <scope>NUCLEOTIDE SEQUENCE</scope>
    <source>
        <strain evidence="4">IL3000</strain>
    </source>
</reference>
<feature type="domain" description="BPL/LPL catalytic" evidence="3">
    <location>
        <begin position="64"/>
        <end position="234"/>
    </location>
</feature>
<dbReference type="InterPro" id="IPR045864">
    <property type="entry name" value="aa-tRNA-synth_II/BPL/LPL"/>
</dbReference>
<evidence type="ECO:0000256" key="1">
    <source>
        <dbReference type="ARBA" id="ARBA00005085"/>
    </source>
</evidence>
<dbReference type="Gene3D" id="3.30.930.10">
    <property type="entry name" value="Bira Bifunctional Protein, Domain 2"/>
    <property type="match status" value="1"/>
</dbReference>
<sequence>MRSTIHRLFSGISLPNFISRHDGATKCDRILNTKQRAVALHSNSNVIYENLAAEEAILRGVVLCPEETLLLTYVNAPCVVLGRNQNLFREISLQAARRDGVSVSRRNSGGGAVYHDEGNISFSVFTHRAAYEPQRSIQILRLHLCHEYGIVPERISTTHRHDLFLDGKKITGSAMRVQRDIACHHFTLLVSSCRQQLGKYLKSEGSYVSFTTTAVDSVRSPTTTLQEAGVVTPPCGNCGSEGLVTDVLQKAVDFFIRHASLVMTHKEPWNLDLSVFSSKAKSTSCQLGCKSNEGEKNSFSFVLDVSGAIRGDVAMTDGEGRRPFNGASKTVREEADRLQSTEWLFNMPKFETRVAVAMEDLIAWEDIVTGRKELTPGIIKAFCGNSDCIEIHTCVETRRVTSIGVVWIKDGERLSDVPWFECLLKCLIEGEYVDNMSISMEESNASLSAAMAMECPQHLSHLASVAPAAGGSGSFSDVNSPFIMRCGTEMERAQIVTRFFLRAVVGLWRLKNVFFPLKH</sequence>
<dbReference type="SUPFAM" id="SSF55681">
    <property type="entry name" value="Class II aaRS and biotin synthetases"/>
    <property type="match status" value="1"/>
</dbReference>
<dbReference type="GO" id="GO:0017118">
    <property type="term" value="F:lipoyltransferase activity"/>
    <property type="evidence" value="ECO:0007669"/>
    <property type="project" value="TreeGrafter"/>
</dbReference>